<organism evidence="2 3">
    <name type="scientific">Rhodosorus marinus</name>
    <dbReference type="NCBI Taxonomy" id="101924"/>
    <lineage>
        <taxon>Eukaryota</taxon>
        <taxon>Rhodophyta</taxon>
        <taxon>Stylonematophyceae</taxon>
        <taxon>Stylonematales</taxon>
        <taxon>Stylonemataceae</taxon>
        <taxon>Rhodosorus</taxon>
    </lineage>
</organism>
<name>A0AAV8UN21_9RHOD</name>
<dbReference type="Pfam" id="PF15375">
    <property type="entry name" value="FSAF1"/>
    <property type="match status" value="1"/>
</dbReference>
<feature type="region of interest" description="Disordered" evidence="1">
    <location>
        <begin position="37"/>
        <end position="142"/>
    </location>
</feature>
<evidence type="ECO:0000313" key="2">
    <source>
        <dbReference type="EMBL" id="KAJ8903854.1"/>
    </source>
</evidence>
<dbReference type="InterPro" id="IPR027973">
    <property type="entry name" value="FSAF1-like"/>
</dbReference>
<gene>
    <name evidence="2" type="ORF">NDN08_000387</name>
</gene>
<reference evidence="2 3" key="1">
    <citation type="journal article" date="2023" name="Nat. Commun.">
        <title>Origin of minicircular mitochondrial genomes in red algae.</title>
        <authorList>
            <person name="Lee Y."/>
            <person name="Cho C.H."/>
            <person name="Lee Y.M."/>
            <person name="Park S.I."/>
            <person name="Yang J.H."/>
            <person name="West J.A."/>
            <person name="Bhattacharya D."/>
            <person name="Yoon H.S."/>
        </authorList>
    </citation>
    <scope>NUCLEOTIDE SEQUENCE [LARGE SCALE GENOMIC DNA]</scope>
    <source>
        <strain evidence="2 3">CCMP1338</strain>
        <tissue evidence="2">Whole cell</tissue>
    </source>
</reference>
<feature type="region of interest" description="Disordered" evidence="1">
    <location>
        <begin position="182"/>
        <end position="222"/>
    </location>
</feature>
<keyword evidence="3" id="KW-1185">Reference proteome</keyword>
<evidence type="ECO:0000256" key="1">
    <source>
        <dbReference type="SAM" id="MobiDB-lite"/>
    </source>
</evidence>
<evidence type="ECO:0008006" key="4">
    <source>
        <dbReference type="Google" id="ProtNLM"/>
    </source>
</evidence>
<feature type="compositionally biased region" description="Basic residues" evidence="1">
    <location>
        <begin position="39"/>
        <end position="53"/>
    </location>
</feature>
<feature type="compositionally biased region" description="Basic and acidic residues" evidence="1">
    <location>
        <begin position="132"/>
        <end position="142"/>
    </location>
</feature>
<protein>
    <recommendedName>
        <fullName evidence="4">Ribosome biogenesis protein NOP53</fullName>
    </recommendedName>
</protein>
<comment type="caution">
    <text evidence="2">The sequence shown here is derived from an EMBL/GenBank/DDBJ whole genome shotgun (WGS) entry which is preliminary data.</text>
</comment>
<proteinExistence type="predicted"/>
<accession>A0AAV8UN21</accession>
<feature type="compositionally biased region" description="Basic and acidic residues" evidence="1">
    <location>
        <begin position="93"/>
        <end position="105"/>
    </location>
</feature>
<dbReference type="AlphaFoldDB" id="A0AAV8UN21"/>
<dbReference type="Proteomes" id="UP001157974">
    <property type="component" value="Unassembled WGS sequence"/>
</dbReference>
<sequence>MEGEDTDEIERAVELRLKGKVDESDVDWVTDVSVVKRSDGKKRKTRTKRRVDRHSKDTVRKERTLTKRRAKREEDEEASRFETTENHEEDEMEERHQEGDNRDPIVVDGTVDPFEMPTSLRTRRSAESGARGQKDEQTEVDFVRESQAEVELLGSLQFTGKKKTAWELNKVRLLGARKGKSQKMPLTMLTGMRKTAKARKRKEKEELRAGGMLPKKRKGRRR</sequence>
<feature type="compositionally biased region" description="Basic and acidic residues" evidence="1">
    <location>
        <begin position="54"/>
        <end position="65"/>
    </location>
</feature>
<evidence type="ECO:0000313" key="3">
    <source>
        <dbReference type="Proteomes" id="UP001157974"/>
    </source>
</evidence>
<dbReference type="EMBL" id="JAMWBK010000006">
    <property type="protein sequence ID" value="KAJ8903854.1"/>
    <property type="molecule type" value="Genomic_DNA"/>
</dbReference>